<evidence type="ECO:0000313" key="13">
    <source>
        <dbReference type="EMBL" id="RDH41853.1"/>
    </source>
</evidence>
<accession>A0A4P9VFQ4</accession>
<gene>
    <name evidence="13" type="ORF">B9G39_25870</name>
    <name evidence="12" type="ORF">B9G39_26730</name>
</gene>
<protein>
    <submittedName>
        <fullName evidence="13">Cell filamentation protein Fic</fullName>
    </submittedName>
</protein>
<dbReference type="Proteomes" id="UP000257039">
    <property type="component" value="Unassembled WGS sequence"/>
</dbReference>
<dbReference type="SUPFAM" id="SSF140931">
    <property type="entry name" value="Fic-like"/>
    <property type="match status" value="1"/>
</dbReference>
<evidence type="ECO:0000256" key="1">
    <source>
        <dbReference type="ARBA" id="ARBA00004167"/>
    </source>
</evidence>
<comment type="caution">
    <text evidence="13">The sequence shown here is derived from an EMBL/GenBank/DDBJ whole genome shotgun (WGS) entry which is preliminary data.</text>
</comment>
<evidence type="ECO:0000256" key="5">
    <source>
        <dbReference type="ARBA" id="ARBA00022803"/>
    </source>
</evidence>
<evidence type="ECO:0000256" key="9">
    <source>
        <dbReference type="PIRSR" id="PIRSR640198-1"/>
    </source>
</evidence>
<evidence type="ECO:0000259" key="11">
    <source>
        <dbReference type="PROSITE" id="PS51459"/>
    </source>
</evidence>
<name>A0A4P9VFQ4_9GAMM</name>
<sequence length="235" mass="26612">MATDKHWHITPNKNKALMLAKREIAVFVHDAVALEGIHFTFPEIQTLLEGITVGGYKLSDQQIAVNQGNAWRHLFHSIQQGTFKLNADYACWLHGIAGKEEAIEWGQFRSGGVTIAGTDYMPPQASELPCLFDKMVAGAKGIDDIYDQAIFVFLTMARHRFFYGVNKRMGRLMMNGILLNAGYPAINFPVKRKLEFNQLMLDFYQSGDQGPMNQFMRSCLDDRLITIMCEQCIPN</sequence>
<evidence type="ECO:0000313" key="12">
    <source>
        <dbReference type="EMBL" id="RDH41822.1"/>
    </source>
</evidence>
<dbReference type="GO" id="GO:0005524">
    <property type="term" value="F:ATP binding"/>
    <property type="evidence" value="ECO:0007669"/>
    <property type="project" value="UniProtKB-KW"/>
</dbReference>
<dbReference type="PANTHER" id="PTHR13504">
    <property type="entry name" value="FIDO DOMAIN-CONTAINING PROTEIN DDB_G0283145"/>
    <property type="match status" value="1"/>
</dbReference>
<evidence type="ECO:0000256" key="4">
    <source>
        <dbReference type="ARBA" id="ARBA00022741"/>
    </source>
</evidence>
<dbReference type="EMBL" id="NDXW01000002">
    <property type="protein sequence ID" value="RDH41853.1"/>
    <property type="molecule type" value="Genomic_DNA"/>
</dbReference>
<feature type="site" description="Important for autoinhibition of adenylyltransferase activity" evidence="10">
    <location>
        <position position="35"/>
    </location>
</feature>
<dbReference type="PROSITE" id="PS51459">
    <property type="entry name" value="FIDO"/>
    <property type="match status" value="1"/>
</dbReference>
<keyword evidence="5" id="KW-0802">TPR repeat</keyword>
<dbReference type="RefSeq" id="WP_094789526.1">
    <property type="nucleotide sequence ID" value="NZ_NDXW01000002.1"/>
</dbReference>
<keyword evidence="2" id="KW-0812">Transmembrane</keyword>
<dbReference type="AlphaFoldDB" id="A0A4P9VFQ4"/>
<dbReference type="Pfam" id="PF02661">
    <property type="entry name" value="Fic"/>
    <property type="match status" value="1"/>
</dbReference>
<evidence type="ECO:0000313" key="14">
    <source>
        <dbReference type="Proteomes" id="UP000257039"/>
    </source>
</evidence>
<dbReference type="PANTHER" id="PTHR13504:SF34">
    <property type="entry name" value="PROTEIN ADENYLYLTRANSFERASE FICD"/>
    <property type="match status" value="1"/>
</dbReference>
<evidence type="ECO:0000256" key="3">
    <source>
        <dbReference type="ARBA" id="ARBA00022737"/>
    </source>
</evidence>
<dbReference type="InterPro" id="IPR003812">
    <property type="entry name" value="Fido"/>
</dbReference>
<comment type="subcellular location">
    <subcellularLocation>
        <location evidence="1">Membrane</location>
        <topology evidence="1">Single-pass membrane protein</topology>
    </subcellularLocation>
</comment>
<evidence type="ECO:0000256" key="8">
    <source>
        <dbReference type="ARBA" id="ARBA00023136"/>
    </source>
</evidence>
<proteinExistence type="predicted"/>
<keyword evidence="14" id="KW-1185">Reference proteome</keyword>
<keyword evidence="7" id="KW-1133">Transmembrane helix</keyword>
<organism evidence="13 14">
    <name type="scientific">Zooshikella ganghwensis</name>
    <dbReference type="NCBI Taxonomy" id="202772"/>
    <lineage>
        <taxon>Bacteria</taxon>
        <taxon>Pseudomonadati</taxon>
        <taxon>Pseudomonadota</taxon>
        <taxon>Gammaproteobacteria</taxon>
        <taxon>Oceanospirillales</taxon>
        <taxon>Zooshikellaceae</taxon>
        <taxon>Zooshikella</taxon>
    </lineage>
</organism>
<keyword evidence="4" id="KW-0547">Nucleotide-binding</keyword>
<evidence type="ECO:0000256" key="10">
    <source>
        <dbReference type="PIRSR" id="PIRSR640198-3"/>
    </source>
</evidence>
<reference evidence="13 14" key="1">
    <citation type="submission" date="2017-04" db="EMBL/GenBank/DDBJ databases">
        <title>Draft genome sequence of Zooshikella ganghwensis VG4 isolated from Red Sea sediments.</title>
        <authorList>
            <person name="Rehman Z."/>
            <person name="Alam I."/>
            <person name="Kamau A."/>
            <person name="Bajic V."/>
            <person name="Leiknes T."/>
        </authorList>
    </citation>
    <scope>NUCLEOTIDE SEQUENCE [LARGE SCALE GENOMIC DNA]</scope>
    <source>
        <strain evidence="13 14">VG4</strain>
    </source>
</reference>
<dbReference type="Gene3D" id="1.10.3290.10">
    <property type="entry name" value="Fido-like domain"/>
    <property type="match status" value="1"/>
</dbReference>
<evidence type="ECO:0000256" key="7">
    <source>
        <dbReference type="ARBA" id="ARBA00022989"/>
    </source>
</evidence>
<keyword evidence="6" id="KW-0067">ATP-binding</keyword>
<dbReference type="EMBL" id="NDXW01000003">
    <property type="protein sequence ID" value="RDH41822.1"/>
    <property type="molecule type" value="Genomic_DNA"/>
</dbReference>
<feature type="domain" description="Fido" evidence="11">
    <location>
        <begin position="85"/>
        <end position="218"/>
    </location>
</feature>
<evidence type="ECO:0000256" key="2">
    <source>
        <dbReference type="ARBA" id="ARBA00022692"/>
    </source>
</evidence>
<dbReference type="InterPro" id="IPR040198">
    <property type="entry name" value="Fido_containing"/>
</dbReference>
<feature type="active site" evidence="9">
    <location>
        <position position="159"/>
    </location>
</feature>
<dbReference type="GO" id="GO:0016020">
    <property type="term" value="C:membrane"/>
    <property type="evidence" value="ECO:0007669"/>
    <property type="project" value="UniProtKB-SubCell"/>
</dbReference>
<evidence type="ECO:0000256" key="6">
    <source>
        <dbReference type="ARBA" id="ARBA00022840"/>
    </source>
</evidence>
<keyword evidence="3" id="KW-0677">Repeat</keyword>
<dbReference type="InterPro" id="IPR036597">
    <property type="entry name" value="Fido-like_dom_sf"/>
</dbReference>
<keyword evidence="8" id="KW-0472">Membrane</keyword>